<dbReference type="Proteomes" id="UP000253606">
    <property type="component" value="Chromosome"/>
</dbReference>
<dbReference type="EMBL" id="CP030840">
    <property type="protein sequence ID" value="AXC09830.1"/>
    <property type="molecule type" value="Genomic_DNA"/>
</dbReference>
<dbReference type="KEGG" id="abas:ACPOL_0453"/>
<evidence type="ECO:0000313" key="1">
    <source>
        <dbReference type="EMBL" id="AXC09830.1"/>
    </source>
</evidence>
<keyword evidence="2" id="KW-1185">Reference proteome</keyword>
<sequence>MEQREKFHKEKIQSTRIDRLEEMCNFRRYKSEYSITRLVYLALVRSTRVMHVDNTRLPLTTEDPCHLGHDP</sequence>
<accession>A0A2Z5FSN7</accession>
<gene>
    <name evidence="1" type="ORF">ACPOL_0453</name>
</gene>
<name>A0A2Z5FSN7_9BACT</name>
<organism evidence="1 2">
    <name type="scientific">Acidisarcina polymorpha</name>
    <dbReference type="NCBI Taxonomy" id="2211140"/>
    <lineage>
        <taxon>Bacteria</taxon>
        <taxon>Pseudomonadati</taxon>
        <taxon>Acidobacteriota</taxon>
        <taxon>Terriglobia</taxon>
        <taxon>Terriglobales</taxon>
        <taxon>Acidobacteriaceae</taxon>
        <taxon>Acidisarcina</taxon>
    </lineage>
</organism>
<protein>
    <submittedName>
        <fullName evidence="1">Uncharacterized protein</fullName>
    </submittedName>
</protein>
<dbReference type="AlphaFoldDB" id="A0A2Z5FSN7"/>
<evidence type="ECO:0000313" key="2">
    <source>
        <dbReference type="Proteomes" id="UP000253606"/>
    </source>
</evidence>
<reference evidence="1 2" key="1">
    <citation type="journal article" date="2018" name="Front. Microbiol.">
        <title>Hydrolytic Capabilities as a Key to Environmental Success: Chitinolytic and Cellulolytic Acidobacteria From Acidic Sub-arctic Soils and Boreal Peatlands.</title>
        <authorList>
            <person name="Belova S.E."/>
            <person name="Ravin N.V."/>
            <person name="Pankratov T.A."/>
            <person name="Rakitin A.L."/>
            <person name="Ivanova A.A."/>
            <person name="Beletsky A.V."/>
            <person name="Mardanov A.V."/>
            <person name="Sinninghe Damste J.S."/>
            <person name="Dedysh S.N."/>
        </authorList>
    </citation>
    <scope>NUCLEOTIDE SEQUENCE [LARGE SCALE GENOMIC DNA]</scope>
    <source>
        <strain evidence="1 2">SBC82</strain>
    </source>
</reference>
<proteinExistence type="predicted"/>